<dbReference type="Proteomes" id="UP000472380">
    <property type="component" value="Unassembled WGS sequence"/>
</dbReference>
<dbReference type="Pfam" id="PF02634">
    <property type="entry name" value="FdhD-NarQ"/>
    <property type="match status" value="1"/>
</dbReference>
<evidence type="ECO:0000313" key="4">
    <source>
        <dbReference type="Proteomes" id="UP000472380"/>
    </source>
</evidence>
<dbReference type="SUPFAM" id="SSF53927">
    <property type="entry name" value="Cytidine deaminase-like"/>
    <property type="match status" value="1"/>
</dbReference>
<dbReference type="EMBL" id="VJNE01000001">
    <property type="protein sequence ID" value="MZG27024.1"/>
    <property type="molecule type" value="Genomic_DNA"/>
</dbReference>
<proteinExistence type="predicted"/>
<dbReference type="PIRSF" id="PIRSF015626">
    <property type="entry name" value="FdhD"/>
    <property type="match status" value="1"/>
</dbReference>
<dbReference type="AlphaFoldDB" id="A0A6L8Q2T9"/>
<dbReference type="PANTHER" id="PTHR30592:SF1">
    <property type="entry name" value="SULFUR CARRIER PROTEIN FDHD"/>
    <property type="match status" value="1"/>
</dbReference>
<keyword evidence="1" id="KW-0963">Cytoplasm</keyword>
<dbReference type="GO" id="GO:0006777">
    <property type="term" value="P:Mo-molybdopterin cofactor biosynthetic process"/>
    <property type="evidence" value="ECO:0007669"/>
    <property type="project" value="UniProtKB-KW"/>
</dbReference>
<comment type="caution">
    <text evidence="3">The sequence shown here is derived from an EMBL/GenBank/DDBJ whole genome shotgun (WGS) entry which is preliminary data.</text>
</comment>
<dbReference type="Gene3D" id="3.10.20.10">
    <property type="match status" value="1"/>
</dbReference>
<evidence type="ECO:0000256" key="1">
    <source>
        <dbReference type="ARBA" id="ARBA00022490"/>
    </source>
</evidence>
<name>A0A6L8Q2T9_9ACTN</name>
<dbReference type="Gene3D" id="3.40.140.10">
    <property type="entry name" value="Cytidine Deaminase, domain 2"/>
    <property type="match status" value="1"/>
</dbReference>
<dbReference type="GO" id="GO:0016783">
    <property type="term" value="F:sulfurtransferase activity"/>
    <property type="evidence" value="ECO:0007669"/>
    <property type="project" value="InterPro"/>
</dbReference>
<reference evidence="3 4" key="1">
    <citation type="submission" date="2019-07" db="EMBL/GenBank/DDBJ databases">
        <title>Draft genome sequence of Adlercreutzia equolifaciens IPLA 37004, a human intestinal strain that does not produces equol from daidzein.</title>
        <authorList>
            <person name="Vazquez L."/>
            <person name="Florez A.B."/>
            <person name="Mayo B."/>
        </authorList>
    </citation>
    <scope>NUCLEOTIDE SEQUENCE [LARGE SCALE GENOMIC DNA]</scope>
    <source>
        <strain evidence="3 4">IPLA 37004</strain>
    </source>
</reference>
<dbReference type="InterPro" id="IPR003786">
    <property type="entry name" value="FdhD"/>
</dbReference>
<dbReference type="PANTHER" id="PTHR30592">
    <property type="entry name" value="FORMATE DEHYDROGENASE"/>
    <property type="match status" value="1"/>
</dbReference>
<protein>
    <submittedName>
        <fullName evidence="3">Formate dehydrogenase accessory sulfurtransferase FdhD</fullName>
    </submittedName>
</protein>
<organism evidence="3 4">
    <name type="scientific">Adlercreutzia equolifaciens</name>
    <dbReference type="NCBI Taxonomy" id="446660"/>
    <lineage>
        <taxon>Bacteria</taxon>
        <taxon>Bacillati</taxon>
        <taxon>Actinomycetota</taxon>
        <taxon>Coriobacteriia</taxon>
        <taxon>Eggerthellales</taxon>
        <taxon>Eggerthellaceae</taxon>
        <taxon>Adlercreutzia</taxon>
    </lineage>
</organism>
<dbReference type="InterPro" id="IPR016193">
    <property type="entry name" value="Cytidine_deaminase-like"/>
</dbReference>
<keyword evidence="2" id="KW-0501">Molybdenum cofactor biosynthesis</keyword>
<keyword evidence="3" id="KW-0808">Transferase</keyword>
<gene>
    <name evidence="3" type="ORF">FM068_00180</name>
</gene>
<sequence>MRGGVVENTVQARAVRVAGECEAFPRSYFSVVCCDEGDIAAEAIEVICEHELTIVANGCELATLMCSNANLSELVYGFLFSEGVIGDVREVVAFDMDAARRIARLSLSHPVRRPAAPVITSGFGGKALAAPSGRFLPSLAVGTGACSLPETLPVPTPGDIDLIRGAVMAMRVGAREYAATRGTHCSALFCRDEMVALYEDIGRHNTFDKLAGHCLTRGIDATGFLLATTGRVSSEMLRKAARLGVGTVASLSGPTDAAVREARGRGMTLAGYVNSSRLTLYAASTVTAVPEAVTMSMLP</sequence>
<evidence type="ECO:0000256" key="2">
    <source>
        <dbReference type="ARBA" id="ARBA00023150"/>
    </source>
</evidence>
<evidence type="ECO:0000313" key="3">
    <source>
        <dbReference type="EMBL" id="MZG27024.1"/>
    </source>
</evidence>
<accession>A0A6L8Q2T9</accession>